<keyword evidence="2" id="KW-0378">Hydrolase</keyword>
<dbReference type="Proteomes" id="UP000317909">
    <property type="component" value="Chromosome"/>
</dbReference>
<dbReference type="PANTHER" id="PTHR42188:SF1">
    <property type="entry name" value="23S RRNA-SPECIFIC ENDONUCLEASE VAPC20"/>
    <property type="match status" value="1"/>
</dbReference>
<protein>
    <submittedName>
        <fullName evidence="2">tRNA(fMet)-specific endonuclease VapC</fullName>
    </submittedName>
</protein>
<dbReference type="PANTHER" id="PTHR42188">
    <property type="entry name" value="23S RRNA-SPECIFIC ENDONUCLEASE VAPC20"/>
    <property type="match status" value="1"/>
</dbReference>
<dbReference type="InterPro" id="IPR039018">
    <property type="entry name" value="VapC20-like"/>
</dbReference>
<keyword evidence="2" id="KW-0255">Endonuclease</keyword>
<dbReference type="InterPro" id="IPR029060">
    <property type="entry name" value="PIN-like_dom_sf"/>
</dbReference>
<evidence type="ECO:0000259" key="1">
    <source>
        <dbReference type="Pfam" id="PF01850"/>
    </source>
</evidence>
<name>A0A517TRW2_9BACT</name>
<dbReference type="SUPFAM" id="SSF88723">
    <property type="entry name" value="PIN domain-like"/>
    <property type="match status" value="1"/>
</dbReference>
<keyword evidence="2" id="KW-0540">Nuclease</keyword>
<feature type="domain" description="PIN" evidence="1">
    <location>
        <begin position="8"/>
        <end position="133"/>
    </location>
</feature>
<evidence type="ECO:0000313" key="2">
    <source>
        <dbReference type="EMBL" id="QDT71113.1"/>
    </source>
</evidence>
<accession>A0A517TRW2</accession>
<evidence type="ECO:0000313" key="3">
    <source>
        <dbReference type="Proteomes" id="UP000317909"/>
    </source>
</evidence>
<proteinExistence type="predicted"/>
<dbReference type="Pfam" id="PF01850">
    <property type="entry name" value="PIN"/>
    <property type="match status" value="1"/>
</dbReference>
<keyword evidence="3" id="KW-1185">Reference proteome</keyword>
<sequence>MGVKLDRVFVDASFLVATYNRRDYFHRIALEFDVSLLSAREIWTTDAVLLEVTATLSQPSHRAAAIQVWRQFHGGSERCRAVEASTETLAEAMEIYRSRGDKAWSLTDCLSFIVMEREGLNEALTSDQHFQQAGYRALLLE</sequence>
<dbReference type="EMBL" id="CP036339">
    <property type="protein sequence ID" value="QDT71113.1"/>
    <property type="molecule type" value="Genomic_DNA"/>
</dbReference>
<gene>
    <name evidence="2" type="primary">vapC_1</name>
    <name evidence="2" type="ORF">I41_02680</name>
</gene>
<dbReference type="GO" id="GO:0016075">
    <property type="term" value="P:rRNA catabolic process"/>
    <property type="evidence" value="ECO:0007669"/>
    <property type="project" value="TreeGrafter"/>
</dbReference>
<dbReference type="AlphaFoldDB" id="A0A517TRW2"/>
<organism evidence="2 3">
    <name type="scientific">Lacipirellula limnantheis</name>
    <dbReference type="NCBI Taxonomy" id="2528024"/>
    <lineage>
        <taxon>Bacteria</taxon>
        <taxon>Pseudomonadati</taxon>
        <taxon>Planctomycetota</taxon>
        <taxon>Planctomycetia</taxon>
        <taxon>Pirellulales</taxon>
        <taxon>Lacipirellulaceae</taxon>
        <taxon>Lacipirellula</taxon>
    </lineage>
</organism>
<dbReference type="GO" id="GO:0004521">
    <property type="term" value="F:RNA endonuclease activity"/>
    <property type="evidence" value="ECO:0007669"/>
    <property type="project" value="InterPro"/>
</dbReference>
<dbReference type="KEGG" id="llh:I41_02680"/>
<reference evidence="2 3" key="1">
    <citation type="submission" date="2019-02" db="EMBL/GenBank/DDBJ databases">
        <title>Deep-cultivation of Planctomycetes and their phenomic and genomic characterization uncovers novel biology.</title>
        <authorList>
            <person name="Wiegand S."/>
            <person name="Jogler M."/>
            <person name="Boedeker C."/>
            <person name="Pinto D."/>
            <person name="Vollmers J."/>
            <person name="Rivas-Marin E."/>
            <person name="Kohn T."/>
            <person name="Peeters S.H."/>
            <person name="Heuer A."/>
            <person name="Rast P."/>
            <person name="Oberbeckmann S."/>
            <person name="Bunk B."/>
            <person name="Jeske O."/>
            <person name="Meyerdierks A."/>
            <person name="Storesund J.E."/>
            <person name="Kallscheuer N."/>
            <person name="Luecker S."/>
            <person name="Lage O.M."/>
            <person name="Pohl T."/>
            <person name="Merkel B.J."/>
            <person name="Hornburger P."/>
            <person name="Mueller R.-W."/>
            <person name="Bruemmer F."/>
            <person name="Labrenz M."/>
            <person name="Spormann A.M."/>
            <person name="Op den Camp H."/>
            <person name="Overmann J."/>
            <person name="Amann R."/>
            <person name="Jetten M.S.M."/>
            <person name="Mascher T."/>
            <person name="Medema M.H."/>
            <person name="Devos D.P."/>
            <person name="Kaster A.-K."/>
            <person name="Ovreas L."/>
            <person name="Rohde M."/>
            <person name="Galperin M.Y."/>
            <person name="Jogler C."/>
        </authorList>
    </citation>
    <scope>NUCLEOTIDE SEQUENCE [LARGE SCALE GENOMIC DNA]</scope>
    <source>
        <strain evidence="2 3">I41</strain>
    </source>
</reference>
<dbReference type="Gene3D" id="3.40.50.1010">
    <property type="entry name" value="5'-nuclease"/>
    <property type="match status" value="1"/>
</dbReference>
<dbReference type="InterPro" id="IPR002716">
    <property type="entry name" value="PIN_dom"/>
</dbReference>